<sequence length="52" mass="5331">MFQVTEAVASSPTPPLSGVHSETSAVKEYEGDVALTVEVGDTTIVVVLPKSG</sequence>
<name>A0A6J5MVM4_9CAUD</name>
<evidence type="ECO:0000313" key="2">
    <source>
        <dbReference type="EMBL" id="CAB4149063.1"/>
    </source>
</evidence>
<feature type="region of interest" description="Disordered" evidence="1">
    <location>
        <begin position="1"/>
        <end position="21"/>
    </location>
</feature>
<evidence type="ECO:0000256" key="1">
    <source>
        <dbReference type="SAM" id="MobiDB-lite"/>
    </source>
</evidence>
<accession>A0A6J5MVM4</accession>
<proteinExistence type="predicted"/>
<reference evidence="2" key="1">
    <citation type="submission" date="2020-04" db="EMBL/GenBank/DDBJ databases">
        <authorList>
            <person name="Chiriac C."/>
            <person name="Salcher M."/>
            <person name="Ghai R."/>
            <person name="Kavagutti S V."/>
        </authorList>
    </citation>
    <scope>NUCLEOTIDE SEQUENCE</scope>
</reference>
<organism evidence="2">
    <name type="scientific">uncultured Caudovirales phage</name>
    <dbReference type="NCBI Taxonomy" id="2100421"/>
    <lineage>
        <taxon>Viruses</taxon>
        <taxon>Duplodnaviria</taxon>
        <taxon>Heunggongvirae</taxon>
        <taxon>Uroviricota</taxon>
        <taxon>Caudoviricetes</taxon>
        <taxon>Peduoviridae</taxon>
        <taxon>Maltschvirus</taxon>
        <taxon>Maltschvirus maltsch</taxon>
    </lineage>
</organism>
<gene>
    <name evidence="2" type="ORF">UFOVP534_42</name>
</gene>
<dbReference type="EMBL" id="LR796509">
    <property type="protein sequence ID" value="CAB4149063.1"/>
    <property type="molecule type" value="Genomic_DNA"/>
</dbReference>
<protein>
    <submittedName>
        <fullName evidence="2">Uncharacterized protein</fullName>
    </submittedName>
</protein>